<dbReference type="PANTHER" id="PTHR21660">
    <property type="entry name" value="THIOESTERASE SUPERFAMILY MEMBER-RELATED"/>
    <property type="match status" value="1"/>
</dbReference>
<feature type="domain" description="Thioesterase" evidence="3">
    <location>
        <begin position="62"/>
        <end position="154"/>
    </location>
</feature>
<dbReference type="Gene3D" id="3.10.129.10">
    <property type="entry name" value="Hotdog Thioesterase"/>
    <property type="match status" value="1"/>
</dbReference>
<dbReference type="GO" id="GO:0047617">
    <property type="term" value="F:fatty acyl-CoA hydrolase activity"/>
    <property type="evidence" value="ECO:0007669"/>
    <property type="project" value="InterPro"/>
</dbReference>
<keyword evidence="2" id="KW-0378">Hydrolase</keyword>
<dbReference type="Proteomes" id="UP000189580">
    <property type="component" value="Chromosome a"/>
</dbReference>
<dbReference type="KEGG" id="slb:AWJ20_1524"/>
<dbReference type="InterPro" id="IPR006683">
    <property type="entry name" value="Thioestr_dom"/>
</dbReference>
<dbReference type="CDD" id="cd03443">
    <property type="entry name" value="PaaI_thioesterase"/>
    <property type="match status" value="1"/>
</dbReference>
<keyword evidence="5" id="KW-1185">Reference proteome</keyword>
<dbReference type="GeneID" id="30033336"/>
<organism evidence="4 5">
    <name type="scientific">Sugiyamaella lignohabitans</name>
    <dbReference type="NCBI Taxonomy" id="796027"/>
    <lineage>
        <taxon>Eukaryota</taxon>
        <taxon>Fungi</taxon>
        <taxon>Dikarya</taxon>
        <taxon>Ascomycota</taxon>
        <taxon>Saccharomycotina</taxon>
        <taxon>Dipodascomycetes</taxon>
        <taxon>Dipodascales</taxon>
        <taxon>Trichomonascaceae</taxon>
        <taxon>Sugiyamaella</taxon>
    </lineage>
</organism>
<reference evidence="4 5" key="1">
    <citation type="submission" date="2016-02" db="EMBL/GenBank/DDBJ databases">
        <title>Complete genome sequence and transcriptome regulation of the pentose utilising yeast Sugiyamaella lignohabitans.</title>
        <authorList>
            <person name="Bellasio M."/>
            <person name="Peymann A."/>
            <person name="Valli M."/>
            <person name="Sipitzky M."/>
            <person name="Graf A."/>
            <person name="Sauer M."/>
            <person name="Marx H."/>
            <person name="Mattanovich D."/>
        </authorList>
    </citation>
    <scope>NUCLEOTIDE SEQUENCE [LARGE SCALE GENOMIC DNA]</scope>
    <source>
        <strain evidence="4 5">CBS 10342</strain>
    </source>
</reference>
<evidence type="ECO:0000313" key="5">
    <source>
        <dbReference type="Proteomes" id="UP000189580"/>
    </source>
</evidence>
<dbReference type="PANTHER" id="PTHR21660:SF1">
    <property type="entry name" value="ACYL-COENZYME A THIOESTERASE 13"/>
    <property type="match status" value="1"/>
</dbReference>
<dbReference type="InterPro" id="IPR029069">
    <property type="entry name" value="HotDog_dom_sf"/>
</dbReference>
<dbReference type="RefSeq" id="XP_018735719.1">
    <property type="nucleotide sequence ID" value="XM_018878413.1"/>
</dbReference>
<evidence type="ECO:0000256" key="2">
    <source>
        <dbReference type="ARBA" id="ARBA00022801"/>
    </source>
</evidence>
<accession>A0A167DSI7</accession>
<evidence type="ECO:0000313" key="4">
    <source>
        <dbReference type="EMBL" id="ANB13242.1"/>
    </source>
</evidence>
<comment type="similarity">
    <text evidence="1">Belongs to the thioesterase PaaI family.</text>
</comment>
<name>A0A167DSI7_9ASCO</name>
<proteinExistence type="inferred from homology"/>
<gene>
    <name evidence="4" type="ORF">AWJ20_1524</name>
</gene>
<evidence type="ECO:0000259" key="3">
    <source>
        <dbReference type="Pfam" id="PF03061"/>
    </source>
</evidence>
<dbReference type="SUPFAM" id="SSF54637">
    <property type="entry name" value="Thioesterase/thiol ester dehydrase-isomerase"/>
    <property type="match status" value="1"/>
</dbReference>
<dbReference type="InterPro" id="IPR039298">
    <property type="entry name" value="ACOT13"/>
</dbReference>
<protein>
    <recommendedName>
        <fullName evidence="3">Thioesterase domain-containing protein</fullName>
    </recommendedName>
</protein>
<evidence type="ECO:0000256" key="1">
    <source>
        <dbReference type="ARBA" id="ARBA00008324"/>
    </source>
</evidence>
<dbReference type="OrthoDB" id="2831072at2759"/>
<dbReference type="Pfam" id="PF03061">
    <property type="entry name" value="4HBT"/>
    <property type="match status" value="1"/>
</dbReference>
<sequence>MSVITPENCNKVLQLVKDNFPEGEGFGIQIVKLMKFTHVRNDNGTQVVTLSVPTQPWMQNNYGIVHGGCTATLLDYITTYAFIAHEKYWKDFEEDDYALVVGQAIQEFGLSRHISTQYLSAIPIGIELFCEVRLESSTSRFTHTSCRFHDASGKIYATGTHDKVKQVSKRLSKL</sequence>
<dbReference type="EMBL" id="CP014501">
    <property type="protein sequence ID" value="ANB13242.1"/>
    <property type="molecule type" value="Genomic_DNA"/>
</dbReference>
<dbReference type="AlphaFoldDB" id="A0A167DSI7"/>